<dbReference type="InterPro" id="IPR001123">
    <property type="entry name" value="LeuE-type"/>
</dbReference>
<feature type="transmembrane region" description="Helical" evidence="6">
    <location>
        <begin position="6"/>
        <end position="29"/>
    </location>
</feature>
<keyword evidence="3 6" id="KW-0812">Transmembrane</keyword>
<keyword evidence="4 6" id="KW-1133">Transmembrane helix</keyword>
<evidence type="ECO:0000256" key="4">
    <source>
        <dbReference type="ARBA" id="ARBA00022989"/>
    </source>
</evidence>
<dbReference type="Pfam" id="PF01810">
    <property type="entry name" value="LysE"/>
    <property type="match status" value="1"/>
</dbReference>
<evidence type="ECO:0000313" key="8">
    <source>
        <dbReference type="Proteomes" id="UP000612855"/>
    </source>
</evidence>
<comment type="subcellular location">
    <subcellularLocation>
        <location evidence="1">Cell membrane</location>
        <topology evidence="1">Multi-pass membrane protein</topology>
    </subcellularLocation>
</comment>
<name>A0A917ACG7_9RHOB</name>
<dbReference type="Proteomes" id="UP000612855">
    <property type="component" value="Unassembled WGS sequence"/>
</dbReference>
<protein>
    <submittedName>
        <fullName evidence="7">Amino acid transporter</fullName>
    </submittedName>
</protein>
<keyword evidence="5 6" id="KW-0472">Membrane</keyword>
<evidence type="ECO:0000256" key="3">
    <source>
        <dbReference type="ARBA" id="ARBA00022692"/>
    </source>
</evidence>
<evidence type="ECO:0000313" key="7">
    <source>
        <dbReference type="EMBL" id="GGE41437.1"/>
    </source>
</evidence>
<dbReference type="EMBL" id="BMFJ01000002">
    <property type="protein sequence ID" value="GGE41437.1"/>
    <property type="molecule type" value="Genomic_DNA"/>
</dbReference>
<keyword evidence="8" id="KW-1185">Reference proteome</keyword>
<evidence type="ECO:0000256" key="2">
    <source>
        <dbReference type="ARBA" id="ARBA00022475"/>
    </source>
</evidence>
<dbReference type="GO" id="GO:0005886">
    <property type="term" value="C:plasma membrane"/>
    <property type="evidence" value="ECO:0007669"/>
    <property type="project" value="UniProtKB-SubCell"/>
</dbReference>
<gene>
    <name evidence="7" type="ORF">GCM10011360_31130</name>
</gene>
<feature type="transmembrane region" description="Helical" evidence="6">
    <location>
        <begin position="41"/>
        <end position="63"/>
    </location>
</feature>
<comment type="caution">
    <text evidence="7">The sequence shown here is derived from an EMBL/GenBank/DDBJ whole genome shotgun (WGS) entry which is preliminary data.</text>
</comment>
<evidence type="ECO:0000256" key="1">
    <source>
        <dbReference type="ARBA" id="ARBA00004651"/>
    </source>
</evidence>
<feature type="transmembrane region" description="Helical" evidence="6">
    <location>
        <begin position="151"/>
        <end position="174"/>
    </location>
</feature>
<feature type="transmembrane region" description="Helical" evidence="6">
    <location>
        <begin position="128"/>
        <end position="145"/>
    </location>
</feature>
<dbReference type="AlphaFoldDB" id="A0A917ACG7"/>
<proteinExistence type="predicted"/>
<keyword evidence="2" id="KW-1003">Cell membrane</keyword>
<dbReference type="RefSeq" id="WP_188478757.1">
    <property type="nucleotide sequence ID" value="NZ_BMFJ01000002.1"/>
</dbReference>
<dbReference type="GO" id="GO:0015171">
    <property type="term" value="F:amino acid transmembrane transporter activity"/>
    <property type="evidence" value="ECO:0007669"/>
    <property type="project" value="TreeGrafter"/>
</dbReference>
<sequence length="207" mass="21405">MDYLPGFLAAYSILLVAVLSPGPAVAMLLGLGLSRGRGTALIASVGIAAGSSTIAVVTLLGMGLVLQQAAWAITLMRMIGAAYLLWLAIGAFRKALNPPEVTPAEMPPLSAPRAFLTGYLLQVTNPKAIVFWIAIGAVGATNGASASVTLLFLLGAFAISLAGHGFYAIALSAAPVRRAYQRARRGVEVTLGMLFTLFAFKLATSRG</sequence>
<evidence type="ECO:0000256" key="6">
    <source>
        <dbReference type="SAM" id="Phobius"/>
    </source>
</evidence>
<organism evidence="7 8">
    <name type="scientific">Primorskyibacter flagellatus</name>
    <dbReference type="NCBI Taxonomy" id="1387277"/>
    <lineage>
        <taxon>Bacteria</taxon>
        <taxon>Pseudomonadati</taxon>
        <taxon>Pseudomonadota</taxon>
        <taxon>Alphaproteobacteria</taxon>
        <taxon>Rhodobacterales</taxon>
        <taxon>Roseobacteraceae</taxon>
        <taxon>Primorskyibacter</taxon>
    </lineage>
</organism>
<dbReference type="PANTHER" id="PTHR30086:SF17">
    <property type="entry name" value="LYSE FAMILY TRANSLOCATOR"/>
    <property type="match status" value="1"/>
</dbReference>
<dbReference type="PANTHER" id="PTHR30086">
    <property type="entry name" value="ARGININE EXPORTER PROTEIN ARGO"/>
    <property type="match status" value="1"/>
</dbReference>
<accession>A0A917ACG7</accession>
<feature type="transmembrane region" description="Helical" evidence="6">
    <location>
        <begin position="69"/>
        <end position="89"/>
    </location>
</feature>
<reference evidence="8" key="1">
    <citation type="journal article" date="2019" name="Int. J. Syst. Evol. Microbiol.">
        <title>The Global Catalogue of Microorganisms (GCM) 10K type strain sequencing project: providing services to taxonomists for standard genome sequencing and annotation.</title>
        <authorList>
            <consortium name="The Broad Institute Genomics Platform"/>
            <consortium name="The Broad Institute Genome Sequencing Center for Infectious Disease"/>
            <person name="Wu L."/>
            <person name="Ma J."/>
        </authorList>
    </citation>
    <scope>NUCLEOTIDE SEQUENCE [LARGE SCALE GENOMIC DNA]</scope>
    <source>
        <strain evidence="8">CGMCC 1.12664</strain>
    </source>
</reference>
<evidence type="ECO:0000256" key="5">
    <source>
        <dbReference type="ARBA" id="ARBA00023136"/>
    </source>
</evidence>